<dbReference type="EMBL" id="LKCN02000018">
    <property type="protein sequence ID" value="RCI08800.1"/>
    <property type="molecule type" value="Genomic_DNA"/>
</dbReference>
<organism evidence="2 3">
    <name type="scientific">Ophiocordyceps polyrhachis-furcata BCC 54312</name>
    <dbReference type="NCBI Taxonomy" id="1330021"/>
    <lineage>
        <taxon>Eukaryota</taxon>
        <taxon>Fungi</taxon>
        <taxon>Dikarya</taxon>
        <taxon>Ascomycota</taxon>
        <taxon>Pezizomycotina</taxon>
        <taxon>Sordariomycetes</taxon>
        <taxon>Hypocreomycetidae</taxon>
        <taxon>Hypocreales</taxon>
        <taxon>Ophiocordycipitaceae</taxon>
        <taxon>Ophiocordyceps</taxon>
    </lineage>
</organism>
<name>A0A367L2Y9_9HYPO</name>
<comment type="caution">
    <text evidence="2">The sequence shown here is derived from an EMBL/GenBank/DDBJ whole genome shotgun (WGS) entry which is preliminary data.</text>
</comment>
<proteinExistence type="predicted"/>
<dbReference type="AlphaFoldDB" id="A0A367L2Y9"/>
<keyword evidence="3" id="KW-1185">Reference proteome</keyword>
<reference evidence="2 3" key="1">
    <citation type="journal article" date="2015" name="BMC Genomics">
        <title>Insights from the genome of Ophiocordyceps polyrhachis-furcata to pathogenicity and host specificity in insect fungi.</title>
        <authorList>
            <person name="Wichadakul D."/>
            <person name="Kobmoo N."/>
            <person name="Ingsriswang S."/>
            <person name="Tangphatsornruang S."/>
            <person name="Chantasingh D."/>
            <person name="Luangsa-ard J.J."/>
            <person name="Eurwilaichitr L."/>
        </authorList>
    </citation>
    <scope>NUCLEOTIDE SEQUENCE [LARGE SCALE GENOMIC DNA]</scope>
    <source>
        <strain evidence="2 3">BCC 54312</strain>
    </source>
</reference>
<dbReference type="PROSITE" id="PS50097">
    <property type="entry name" value="BTB"/>
    <property type="match status" value="1"/>
</dbReference>
<accession>A0A367L2Y9</accession>
<gene>
    <name evidence="2" type="ORF">L249_4657</name>
</gene>
<dbReference type="Gene3D" id="3.30.710.10">
    <property type="entry name" value="Potassium Channel Kv1.1, Chain A"/>
    <property type="match status" value="1"/>
</dbReference>
<dbReference type="PANTHER" id="PTHR47843">
    <property type="entry name" value="BTB DOMAIN-CONTAINING PROTEIN-RELATED"/>
    <property type="match status" value="1"/>
</dbReference>
<dbReference type="InterPro" id="IPR000210">
    <property type="entry name" value="BTB/POZ_dom"/>
</dbReference>
<dbReference type="Proteomes" id="UP000253664">
    <property type="component" value="Unassembled WGS sequence"/>
</dbReference>
<sequence>MFTFAVGPNEREFVVHADLFAKQSPVLSSLMNGSFREAEDAKAFWCDTDEETFIRFCQYTYTGDYDEAPVTIDDVNYADQNVAADHDEPDVGNRCNVVQPLVRAPEAVSRPGEYPMSNNLWQAFCFLRGLDFINDFPLVPDRFFSSYKPRVNKGRAENYTDVFLAHARLYIFSDRYGLERLAQIALLKLHKILIKFRLFKERAGDLVPLVELVYCNPVPQVIRHLVGLYAACKIRKLWRSDDFRELVGGCSELSMSLLGFIVTYV</sequence>
<evidence type="ECO:0000259" key="1">
    <source>
        <dbReference type="PROSITE" id="PS50097"/>
    </source>
</evidence>
<evidence type="ECO:0000313" key="2">
    <source>
        <dbReference type="EMBL" id="RCI08800.1"/>
    </source>
</evidence>
<evidence type="ECO:0000313" key="3">
    <source>
        <dbReference type="Proteomes" id="UP000253664"/>
    </source>
</evidence>
<dbReference type="PANTHER" id="PTHR47843:SF3">
    <property type="entry name" value="BTB DOMAIN-CONTAINING PROTEIN"/>
    <property type="match status" value="1"/>
</dbReference>
<dbReference type="InterPro" id="IPR011333">
    <property type="entry name" value="SKP1/BTB/POZ_sf"/>
</dbReference>
<dbReference type="STRING" id="1330021.A0A367L2Y9"/>
<dbReference type="OrthoDB" id="9997739at2759"/>
<protein>
    <recommendedName>
        <fullName evidence="1">BTB domain-containing protein</fullName>
    </recommendedName>
</protein>
<feature type="domain" description="BTB" evidence="1">
    <location>
        <begin position="1"/>
        <end position="69"/>
    </location>
</feature>
<dbReference type="SUPFAM" id="SSF54695">
    <property type="entry name" value="POZ domain"/>
    <property type="match status" value="1"/>
</dbReference>